<evidence type="ECO:0000256" key="2">
    <source>
        <dbReference type="ARBA" id="ARBA00022692"/>
    </source>
</evidence>
<proteinExistence type="predicted"/>
<reference evidence="8 9" key="1">
    <citation type="submission" date="2023-01" db="EMBL/GenBank/DDBJ databases">
        <title>Analysis of 21 Apiospora genomes using comparative genomics revels a genus with tremendous synthesis potential of carbohydrate active enzymes and secondary metabolites.</title>
        <authorList>
            <person name="Sorensen T."/>
        </authorList>
    </citation>
    <scope>NUCLEOTIDE SEQUENCE [LARGE SCALE GENOMIC DNA]</scope>
    <source>
        <strain evidence="8 9">CBS 20057</strain>
    </source>
</reference>
<feature type="transmembrane region" description="Helical" evidence="6">
    <location>
        <begin position="549"/>
        <end position="566"/>
    </location>
</feature>
<gene>
    <name evidence="8" type="ORF">PG991_005482</name>
</gene>
<feature type="transmembrane region" description="Helical" evidence="6">
    <location>
        <begin position="440"/>
        <end position="462"/>
    </location>
</feature>
<dbReference type="InterPro" id="IPR011701">
    <property type="entry name" value="MFS"/>
</dbReference>
<feature type="transmembrane region" description="Helical" evidence="6">
    <location>
        <begin position="483"/>
        <end position="502"/>
    </location>
</feature>
<evidence type="ECO:0000256" key="5">
    <source>
        <dbReference type="SAM" id="MobiDB-lite"/>
    </source>
</evidence>
<dbReference type="EMBL" id="JAQQWI010000007">
    <property type="protein sequence ID" value="KAK8028426.1"/>
    <property type="molecule type" value="Genomic_DNA"/>
</dbReference>
<keyword evidence="2 6" id="KW-0812">Transmembrane</keyword>
<name>A0ABR1S9N5_9PEZI</name>
<evidence type="ECO:0000256" key="4">
    <source>
        <dbReference type="ARBA" id="ARBA00023136"/>
    </source>
</evidence>
<evidence type="ECO:0000259" key="7">
    <source>
        <dbReference type="PROSITE" id="PS50850"/>
    </source>
</evidence>
<feature type="transmembrane region" description="Helical" evidence="6">
    <location>
        <begin position="412"/>
        <end position="434"/>
    </location>
</feature>
<protein>
    <recommendedName>
        <fullName evidence="7">Major facilitator superfamily (MFS) profile domain-containing protein</fullName>
    </recommendedName>
</protein>
<evidence type="ECO:0000256" key="3">
    <source>
        <dbReference type="ARBA" id="ARBA00022989"/>
    </source>
</evidence>
<dbReference type="Pfam" id="PF07690">
    <property type="entry name" value="MFS_1"/>
    <property type="match status" value="1"/>
</dbReference>
<feature type="transmembrane region" description="Helical" evidence="6">
    <location>
        <begin position="160"/>
        <end position="180"/>
    </location>
</feature>
<dbReference type="SUPFAM" id="SSF103473">
    <property type="entry name" value="MFS general substrate transporter"/>
    <property type="match status" value="2"/>
</dbReference>
<feature type="transmembrane region" description="Helical" evidence="6">
    <location>
        <begin position="67"/>
        <end position="87"/>
    </location>
</feature>
<feature type="transmembrane region" description="Helical" evidence="6">
    <location>
        <begin position="386"/>
        <end position="405"/>
    </location>
</feature>
<feature type="transmembrane region" description="Helical" evidence="6">
    <location>
        <begin position="345"/>
        <end position="366"/>
    </location>
</feature>
<feature type="transmembrane region" description="Helical" evidence="6">
    <location>
        <begin position="221"/>
        <end position="243"/>
    </location>
</feature>
<evidence type="ECO:0000256" key="1">
    <source>
        <dbReference type="ARBA" id="ARBA00004141"/>
    </source>
</evidence>
<feature type="transmembrane region" description="Helical" evidence="6">
    <location>
        <begin position="107"/>
        <end position="127"/>
    </location>
</feature>
<sequence length="578" mass="61568">MSPKLGAATGVTSPGTAAVPAPDSGSHPVLTPFDVDAGDGDATNTTAARGGGSAPNVQRNYIKGWRLYTLVSALCLSLLLSTLETTIVSTSLVSITNALGGFEQRDWVVTSYLISYTGFLVIYAKFSDILGRKLLILVAVAFFTVFSIVCGSISNMIQLIVFRAFQGIGASGIFAMVTVIQPELVPPEHWGHIMAAVAVVTVVSSVLGPILGGLINDHGSWRWVFLLNAPAGAVATAMIAFLMPTHFPNQGNPAAHVDLRAKFSRASLARLDFLGAAILLAATVLIVFGFEEAGSRFPWASAPVLSALVVGALLLVIFLFWERVVARPHRAQEPIFPLRLMKGRIFASLMLVGFLTGPPFMTVMINLTQRIQAVDGVSPFDAGVRLLPLLLASPVATAVAGQLVTKLKVPPYYLCVFAATLQMLGIGLSTSIPFHSGKALYGYEVLMGFGFGMGLISLVIYAPLTVDREDLAVTMGAITQIRVLGGTVGLAISATILNNHLASHLPPLLTPSEMQQVAQALSFVNSLPDATQEAVRQVFADGYNSQMRAMLYFNAANWLCAALLLWEKKLRSVDDVKI</sequence>
<feature type="transmembrane region" description="Helical" evidence="6">
    <location>
        <begin position="271"/>
        <end position="290"/>
    </location>
</feature>
<comment type="subcellular location">
    <subcellularLocation>
        <location evidence="1">Membrane</location>
        <topology evidence="1">Multi-pass membrane protein</topology>
    </subcellularLocation>
</comment>
<evidence type="ECO:0000313" key="9">
    <source>
        <dbReference type="Proteomes" id="UP001396898"/>
    </source>
</evidence>
<dbReference type="PROSITE" id="PS50850">
    <property type="entry name" value="MFS"/>
    <property type="match status" value="1"/>
</dbReference>
<dbReference type="InterPro" id="IPR036259">
    <property type="entry name" value="MFS_trans_sf"/>
</dbReference>
<feature type="region of interest" description="Disordered" evidence="5">
    <location>
        <begin position="1"/>
        <end position="32"/>
    </location>
</feature>
<dbReference type="InterPro" id="IPR020846">
    <property type="entry name" value="MFS_dom"/>
</dbReference>
<organism evidence="8 9">
    <name type="scientific">Apiospora marii</name>
    <dbReference type="NCBI Taxonomy" id="335849"/>
    <lineage>
        <taxon>Eukaryota</taxon>
        <taxon>Fungi</taxon>
        <taxon>Dikarya</taxon>
        <taxon>Ascomycota</taxon>
        <taxon>Pezizomycotina</taxon>
        <taxon>Sordariomycetes</taxon>
        <taxon>Xylariomycetidae</taxon>
        <taxon>Amphisphaeriales</taxon>
        <taxon>Apiosporaceae</taxon>
        <taxon>Apiospora</taxon>
    </lineage>
</organism>
<keyword evidence="9" id="KW-1185">Reference proteome</keyword>
<keyword evidence="4 6" id="KW-0472">Membrane</keyword>
<evidence type="ECO:0000256" key="6">
    <source>
        <dbReference type="SAM" id="Phobius"/>
    </source>
</evidence>
<comment type="caution">
    <text evidence="8">The sequence shown here is derived from an EMBL/GenBank/DDBJ whole genome shotgun (WGS) entry which is preliminary data.</text>
</comment>
<feature type="transmembrane region" description="Helical" evidence="6">
    <location>
        <begin position="134"/>
        <end position="154"/>
    </location>
</feature>
<accession>A0ABR1S9N5</accession>
<feature type="domain" description="Major facilitator superfamily (MFS) profile" evidence="7">
    <location>
        <begin position="70"/>
        <end position="573"/>
    </location>
</feature>
<dbReference type="Gene3D" id="1.20.1250.20">
    <property type="entry name" value="MFS general substrate transporter like domains"/>
    <property type="match status" value="2"/>
</dbReference>
<keyword evidence="3 6" id="KW-1133">Transmembrane helix</keyword>
<feature type="transmembrane region" description="Helical" evidence="6">
    <location>
        <begin position="302"/>
        <end position="324"/>
    </location>
</feature>
<dbReference type="PANTHER" id="PTHR23501">
    <property type="entry name" value="MAJOR FACILITATOR SUPERFAMILY"/>
    <property type="match status" value="1"/>
</dbReference>
<evidence type="ECO:0000313" key="8">
    <source>
        <dbReference type="EMBL" id="KAK8028426.1"/>
    </source>
</evidence>
<dbReference type="Proteomes" id="UP001396898">
    <property type="component" value="Unassembled WGS sequence"/>
</dbReference>
<feature type="transmembrane region" description="Helical" evidence="6">
    <location>
        <begin position="192"/>
        <end position="215"/>
    </location>
</feature>
<dbReference type="PRINTS" id="PR01036">
    <property type="entry name" value="TCRTETB"/>
</dbReference>
<dbReference type="PANTHER" id="PTHR23501:SF43">
    <property type="entry name" value="MULTIDRUG TRANSPORTER, PUTATIVE (AFU_ORTHOLOGUE AFUA_6G03040)-RELATED"/>
    <property type="match status" value="1"/>
</dbReference>